<dbReference type="Pfam" id="PF00753">
    <property type="entry name" value="Lactamase_B"/>
    <property type="match status" value="1"/>
</dbReference>
<feature type="transmembrane region" description="Helical" evidence="6">
    <location>
        <begin position="256"/>
        <end position="280"/>
    </location>
</feature>
<feature type="transmembrane region" description="Helical" evidence="6">
    <location>
        <begin position="487"/>
        <end position="510"/>
    </location>
</feature>
<dbReference type="PANTHER" id="PTHR30619:SF1">
    <property type="entry name" value="RECOMBINATION PROTEIN 2"/>
    <property type="match status" value="1"/>
</dbReference>
<comment type="subcellular location">
    <subcellularLocation>
        <location evidence="1">Cell membrane</location>
        <topology evidence="1">Multi-pass membrane protein</topology>
    </subcellularLocation>
</comment>
<feature type="transmembrane region" description="Helical" evidence="6">
    <location>
        <begin position="418"/>
        <end position="442"/>
    </location>
</feature>
<feature type="domain" description="Metallo-beta-lactamase" evidence="7">
    <location>
        <begin position="522"/>
        <end position="715"/>
    </location>
</feature>
<dbReference type="InterPro" id="IPR004797">
    <property type="entry name" value="Competence_ComEC/Rec2"/>
</dbReference>
<dbReference type="SUPFAM" id="SSF56281">
    <property type="entry name" value="Metallo-hydrolase/oxidoreductase"/>
    <property type="match status" value="1"/>
</dbReference>
<feature type="transmembrane region" description="Helical" evidence="6">
    <location>
        <begin position="362"/>
        <end position="381"/>
    </location>
</feature>
<evidence type="ECO:0000313" key="9">
    <source>
        <dbReference type="Proteomes" id="UP000886824"/>
    </source>
</evidence>
<evidence type="ECO:0000313" key="8">
    <source>
        <dbReference type="EMBL" id="HIY74299.1"/>
    </source>
</evidence>
<protein>
    <submittedName>
        <fullName evidence="8">DNA internalization-related competence protein ComEC/Rec2</fullName>
    </submittedName>
</protein>
<evidence type="ECO:0000256" key="6">
    <source>
        <dbReference type="SAM" id="Phobius"/>
    </source>
</evidence>
<dbReference type="InterPro" id="IPR001279">
    <property type="entry name" value="Metallo-B-lactamas"/>
</dbReference>
<evidence type="ECO:0000256" key="1">
    <source>
        <dbReference type="ARBA" id="ARBA00004651"/>
    </source>
</evidence>
<dbReference type="GO" id="GO:0030420">
    <property type="term" value="P:establishment of competence for transformation"/>
    <property type="evidence" value="ECO:0007669"/>
    <property type="project" value="InterPro"/>
</dbReference>
<dbReference type="Pfam" id="PF03772">
    <property type="entry name" value="Competence"/>
    <property type="match status" value="1"/>
</dbReference>
<reference evidence="8" key="1">
    <citation type="journal article" date="2021" name="PeerJ">
        <title>Extensive microbial diversity within the chicken gut microbiome revealed by metagenomics and culture.</title>
        <authorList>
            <person name="Gilroy R."/>
            <person name="Ravi A."/>
            <person name="Getino M."/>
            <person name="Pursley I."/>
            <person name="Horton D.L."/>
            <person name="Alikhan N.F."/>
            <person name="Baker D."/>
            <person name="Gharbi K."/>
            <person name="Hall N."/>
            <person name="Watson M."/>
            <person name="Adriaenssens E.M."/>
            <person name="Foster-Nyarko E."/>
            <person name="Jarju S."/>
            <person name="Secka A."/>
            <person name="Antonio M."/>
            <person name="Oren A."/>
            <person name="Chaudhuri R.R."/>
            <person name="La Ragione R."/>
            <person name="Hildebrand F."/>
            <person name="Pallen M.J."/>
        </authorList>
    </citation>
    <scope>NUCLEOTIDE SEQUENCE</scope>
    <source>
        <strain evidence="8">CHK33-7979</strain>
    </source>
</reference>
<proteinExistence type="predicted"/>
<feature type="transmembrane region" description="Helical" evidence="6">
    <location>
        <begin position="222"/>
        <end position="244"/>
    </location>
</feature>
<gene>
    <name evidence="8" type="ORF">H9826_10085</name>
</gene>
<dbReference type="InterPro" id="IPR035681">
    <property type="entry name" value="ComA-like_MBL"/>
</dbReference>
<keyword evidence="4 6" id="KW-1133">Transmembrane helix</keyword>
<dbReference type="GO" id="GO:0005886">
    <property type="term" value="C:plasma membrane"/>
    <property type="evidence" value="ECO:0007669"/>
    <property type="project" value="UniProtKB-SubCell"/>
</dbReference>
<dbReference type="SMART" id="SM00849">
    <property type="entry name" value="Lactamase_B"/>
    <property type="match status" value="1"/>
</dbReference>
<keyword evidence="5 6" id="KW-0472">Membrane</keyword>
<evidence type="ECO:0000259" key="7">
    <source>
        <dbReference type="SMART" id="SM00849"/>
    </source>
</evidence>
<dbReference type="EMBL" id="DXCX01000104">
    <property type="protein sequence ID" value="HIY74299.1"/>
    <property type="molecule type" value="Genomic_DNA"/>
</dbReference>
<evidence type="ECO:0000256" key="3">
    <source>
        <dbReference type="ARBA" id="ARBA00022692"/>
    </source>
</evidence>
<accession>A0A9D1Z577</accession>
<keyword evidence="3 6" id="KW-0812">Transmembrane</keyword>
<comment type="caution">
    <text evidence="8">The sequence shown here is derived from an EMBL/GenBank/DDBJ whole genome shotgun (WGS) entry which is preliminary data.</text>
</comment>
<keyword evidence="2" id="KW-1003">Cell membrane</keyword>
<dbReference type="Proteomes" id="UP000886824">
    <property type="component" value="Unassembled WGS sequence"/>
</dbReference>
<dbReference type="InterPro" id="IPR036866">
    <property type="entry name" value="RibonucZ/Hydroxyglut_hydro"/>
</dbReference>
<reference evidence="8" key="2">
    <citation type="submission" date="2021-04" db="EMBL/GenBank/DDBJ databases">
        <authorList>
            <person name="Gilroy R."/>
        </authorList>
    </citation>
    <scope>NUCLEOTIDE SEQUENCE</scope>
    <source>
        <strain evidence="8">CHK33-7979</strain>
    </source>
</reference>
<dbReference type="NCBIfam" id="TIGR00361">
    <property type="entry name" value="ComEC_Rec2"/>
    <property type="match status" value="1"/>
</dbReference>
<feature type="transmembrane region" description="Helical" evidence="6">
    <location>
        <begin position="462"/>
        <end position="480"/>
    </location>
</feature>
<organism evidence="8 9">
    <name type="scientific">Candidatus Intestinimonas merdavium</name>
    <dbReference type="NCBI Taxonomy" id="2838622"/>
    <lineage>
        <taxon>Bacteria</taxon>
        <taxon>Bacillati</taxon>
        <taxon>Bacillota</taxon>
        <taxon>Clostridia</taxon>
        <taxon>Eubacteriales</taxon>
        <taxon>Intestinimonas</taxon>
    </lineage>
</organism>
<name>A0A9D1Z577_9FIRM</name>
<evidence type="ECO:0000256" key="2">
    <source>
        <dbReference type="ARBA" id="ARBA00022475"/>
    </source>
</evidence>
<evidence type="ECO:0000256" key="5">
    <source>
        <dbReference type="ARBA" id="ARBA00023136"/>
    </source>
</evidence>
<dbReference type="PANTHER" id="PTHR30619">
    <property type="entry name" value="DNA INTERNALIZATION/COMPETENCE PROTEIN COMEC/REC2"/>
    <property type="match status" value="1"/>
</dbReference>
<dbReference type="InterPro" id="IPR004477">
    <property type="entry name" value="ComEC_N"/>
</dbReference>
<evidence type="ECO:0000256" key="4">
    <source>
        <dbReference type="ARBA" id="ARBA00022989"/>
    </source>
</evidence>
<dbReference type="Gene3D" id="3.60.15.10">
    <property type="entry name" value="Ribonuclease Z/Hydroxyacylglutathione hydrolase-like"/>
    <property type="match status" value="1"/>
</dbReference>
<dbReference type="AlphaFoldDB" id="A0A9D1Z577"/>
<sequence>MRRLMAVAAAFAGAVFLTCQGVWMLALALPLPVLLKKEDRWCRCALVCLGVAAGLTWTAGYNAYFLGAARALGGQRTQLAASVTDWPYETAYGAGVEVRVSPETGPALRATLYGDMEPLMDLRPGDALGVTAVWEAPPVRRSEGWIYRLSQGVHLTGDVKELEWERPAAVPLRALPAYWSQAIKGAVGEAFPAEGAGLVIALLTGDKSGLSSADYDALRRAGLAHAVAVSGLHMGFLVQLAVALTGSRYRRRTALVVLPLMLCYVLMVGGTPSVVRAAVMNGLLLLGPLLGRENDAPTSLSLALLLLLLQDPYACLSVSLQLSFASVTGILAFSGRMQEAMTGGLSRKEGPEREGADRRHPLWRWIAASLSVTMGAMAFTVPLLVGYFGTVSLISPVSNLLCLPLLQLTFQGGLLTALLQILCPALGSALGQVVGLLPRLVLYLASRLAAFPLADVAVQGPYLMAALAGVYLLWIGYLMWRGPRRPLVPVCCSLIVLTTAMMLNVSAYWWGSLTMTVLDVGQGQCIILRCGERVAVVDCGSSGEDAGSLAAGYLSTVGVERVDLLVLTHCHDDHANGAQTLLERLEVSAMAVPQVAEPPALQGELLAAAEERGLQVVQVGEDMVLEFGDALLTLYAPLGSGDTNEEGLSLLCEAGDFSTLITGDADQEVESRLVKYGHLPEVDVLVAGHHGSKNAASLPLLAAVAPETAVISCGYNTYGHPAPETLLRLSQAGCDIYRTDLQGTVTISVR</sequence>
<dbReference type="InterPro" id="IPR052159">
    <property type="entry name" value="Competence_DNA_uptake"/>
</dbReference>
<dbReference type="CDD" id="cd07731">
    <property type="entry name" value="ComA-like_MBL-fold"/>
    <property type="match status" value="1"/>
</dbReference>
<dbReference type="NCBIfam" id="TIGR00360">
    <property type="entry name" value="ComEC_N-term"/>
    <property type="match status" value="1"/>
</dbReference>